<dbReference type="EMBL" id="JAPDDP010000032">
    <property type="protein sequence ID" value="MDA0182213.1"/>
    <property type="molecule type" value="Genomic_DNA"/>
</dbReference>
<dbReference type="NCBIfam" id="TIGR02608">
    <property type="entry name" value="delta_60_rpt"/>
    <property type="match status" value="6"/>
</dbReference>
<dbReference type="InterPro" id="IPR013431">
    <property type="entry name" value="Delta_60_rpt"/>
</dbReference>
<dbReference type="InterPro" id="IPR013783">
    <property type="entry name" value="Ig-like_fold"/>
</dbReference>
<evidence type="ECO:0000256" key="1">
    <source>
        <dbReference type="SAM" id="SignalP"/>
    </source>
</evidence>
<feature type="chain" id="PRO_5040925255" description="Delta-60 repeat domain-containing protein" evidence="1">
    <location>
        <begin position="22"/>
        <end position="550"/>
    </location>
</feature>
<protein>
    <recommendedName>
        <fullName evidence="4">Delta-60 repeat domain-containing protein</fullName>
    </recommendedName>
</protein>
<name>A0A9X3N9F4_9ACTN</name>
<evidence type="ECO:0000313" key="3">
    <source>
        <dbReference type="Proteomes" id="UP001147653"/>
    </source>
</evidence>
<dbReference type="Pfam" id="PF17164">
    <property type="entry name" value="DUF5122"/>
    <property type="match status" value="5"/>
</dbReference>
<evidence type="ECO:0000313" key="2">
    <source>
        <dbReference type="EMBL" id="MDA0182213.1"/>
    </source>
</evidence>
<reference evidence="2" key="1">
    <citation type="submission" date="2022-10" db="EMBL/GenBank/DDBJ databases">
        <title>The WGS of Solirubrobacter phytolaccae KCTC 29190.</title>
        <authorList>
            <person name="Jiang Z."/>
        </authorList>
    </citation>
    <scope>NUCLEOTIDE SEQUENCE</scope>
    <source>
        <strain evidence="2">KCTC 29190</strain>
    </source>
</reference>
<dbReference type="RefSeq" id="WP_270026576.1">
    <property type="nucleotide sequence ID" value="NZ_JAPDDP010000032.1"/>
</dbReference>
<organism evidence="2 3">
    <name type="scientific">Solirubrobacter phytolaccae</name>
    <dbReference type="NCBI Taxonomy" id="1404360"/>
    <lineage>
        <taxon>Bacteria</taxon>
        <taxon>Bacillati</taxon>
        <taxon>Actinomycetota</taxon>
        <taxon>Thermoleophilia</taxon>
        <taxon>Solirubrobacterales</taxon>
        <taxon>Solirubrobacteraceae</taxon>
        <taxon>Solirubrobacter</taxon>
    </lineage>
</organism>
<dbReference type="Gene3D" id="2.60.40.10">
    <property type="entry name" value="Immunoglobulins"/>
    <property type="match status" value="1"/>
</dbReference>
<comment type="caution">
    <text evidence="2">The sequence shown here is derived from an EMBL/GenBank/DDBJ whole genome shotgun (WGS) entry which is preliminary data.</text>
</comment>
<keyword evidence="1" id="KW-0732">Signal</keyword>
<proteinExistence type="predicted"/>
<gene>
    <name evidence="2" type="ORF">OJ997_18045</name>
</gene>
<keyword evidence="3" id="KW-1185">Reference proteome</keyword>
<evidence type="ECO:0008006" key="4">
    <source>
        <dbReference type="Google" id="ProtNLM"/>
    </source>
</evidence>
<accession>A0A9X3N9F4</accession>
<dbReference type="Gene3D" id="2.80.10.50">
    <property type="match status" value="3"/>
</dbReference>
<feature type="signal peptide" evidence="1">
    <location>
        <begin position="1"/>
        <end position="21"/>
    </location>
</feature>
<dbReference type="Proteomes" id="UP001147653">
    <property type="component" value="Unassembled WGS sequence"/>
</dbReference>
<dbReference type="GO" id="GO:0005975">
    <property type="term" value="P:carbohydrate metabolic process"/>
    <property type="evidence" value="ECO:0007669"/>
    <property type="project" value="UniProtKB-ARBA"/>
</dbReference>
<sequence length="550" mass="56722">MLRLLPILVVLSLLVPGVASAATGQRDPSFGSGGEFRLAGEPVRAVARQADGRLVLAGERRVYRLTANGNLDLTFGTSGFVTPAGADRLRALVLQPDGRIVVGGSAGTRATLWRFDAAGQPDAAFGTSGRATLTTTTATEQVTALALAAEDKLVVAGEGAGDSLVWRRRGRDGAPDANFNAGGRLAITFAADSTETATALAVQPNGRILLAGSTATDAFIARLHPVAGLDPAYPGAGKQRLNLGGTETAAGLLLQPDGKLVVTGRTSVGANGVVWRFQADGLPDDTFNDAGVQFLELDSSETLGAPLLQPDGKLVLPGSTGTSGAVHRLTGSGRRDPTFDADGTATINAAALTTGALQDNGNVVVAGTSGADGVLYRLFGDPFRVTASTTGNGALLVNGSACTFSCTHLLDPGTNVELRAVPFGGSYLAVVLGAPCGLPCSYAIDRPLSIHARFESFFPAVAATEPERDTSAPKITRARLIDRTVRFTLSEAATTTATVKRGGRVITRARGTKSALTLRKRLTPGRYRITLVATDAAGNRSKPVTLTARR</sequence>
<dbReference type="SUPFAM" id="SSF63829">
    <property type="entry name" value="Calcium-dependent phosphotriesterase"/>
    <property type="match status" value="2"/>
</dbReference>
<dbReference type="AlphaFoldDB" id="A0A9X3N9F4"/>